<proteinExistence type="predicted"/>
<dbReference type="OrthoDB" id="6146359at2759"/>
<dbReference type="KEGG" id="spu:105444619"/>
<organism evidence="1 2">
    <name type="scientific">Strongylocentrotus purpuratus</name>
    <name type="common">Purple sea urchin</name>
    <dbReference type="NCBI Taxonomy" id="7668"/>
    <lineage>
        <taxon>Eukaryota</taxon>
        <taxon>Metazoa</taxon>
        <taxon>Echinodermata</taxon>
        <taxon>Eleutherozoa</taxon>
        <taxon>Echinozoa</taxon>
        <taxon>Echinoidea</taxon>
        <taxon>Euechinoidea</taxon>
        <taxon>Echinacea</taxon>
        <taxon>Camarodonta</taxon>
        <taxon>Echinidea</taxon>
        <taxon>Strongylocentrotidae</taxon>
        <taxon>Strongylocentrotus</taxon>
    </lineage>
</organism>
<reference evidence="1" key="2">
    <citation type="submission" date="2021-01" db="UniProtKB">
        <authorList>
            <consortium name="EnsemblMetazoa"/>
        </authorList>
    </citation>
    <scope>IDENTIFICATION</scope>
</reference>
<dbReference type="RefSeq" id="XP_011677405.1">
    <property type="nucleotide sequence ID" value="XM_011679103.2"/>
</dbReference>
<evidence type="ECO:0000313" key="2">
    <source>
        <dbReference type="Proteomes" id="UP000007110"/>
    </source>
</evidence>
<dbReference type="GeneID" id="105444619"/>
<dbReference type="InterPro" id="IPR013320">
    <property type="entry name" value="ConA-like_dom_sf"/>
</dbReference>
<protein>
    <submittedName>
        <fullName evidence="1">Uncharacterized protein</fullName>
    </submittedName>
</protein>
<keyword evidence="2" id="KW-1185">Reference proteome</keyword>
<dbReference type="InParanoid" id="A0A7M7HNL7"/>
<evidence type="ECO:0000313" key="1">
    <source>
        <dbReference type="EnsemblMetazoa" id="XP_011677405"/>
    </source>
</evidence>
<sequence>MIVTYFVLQDSDVDLYVGADNSSNLFKGTMDEVRVWGLALLDSEIEEHMQLAGLDWQKHKKLLDGHYTMDSESDGSTMLVDHSLYDNHGLIVGEAAFVPSTLDAWRFEITYPDSRRRRRRRSADTHTEL</sequence>
<reference evidence="2" key="1">
    <citation type="submission" date="2015-02" db="EMBL/GenBank/DDBJ databases">
        <title>Genome sequencing for Strongylocentrotus purpuratus.</title>
        <authorList>
            <person name="Murali S."/>
            <person name="Liu Y."/>
            <person name="Vee V."/>
            <person name="English A."/>
            <person name="Wang M."/>
            <person name="Skinner E."/>
            <person name="Han Y."/>
            <person name="Muzny D.M."/>
            <person name="Worley K.C."/>
            <person name="Gibbs R.A."/>
        </authorList>
    </citation>
    <scope>NUCLEOTIDE SEQUENCE</scope>
</reference>
<dbReference type="Proteomes" id="UP000007110">
    <property type="component" value="Unassembled WGS sequence"/>
</dbReference>
<accession>A0A7M7HNL7</accession>
<dbReference type="EnsemblMetazoa" id="XM_011679103">
    <property type="protein sequence ID" value="XP_011677405"/>
    <property type="gene ID" value="LOC105444619"/>
</dbReference>
<dbReference type="Gene3D" id="2.60.120.200">
    <property type="match status" value="1"/>
</dbReference>
<dbReference type="AlphaFoldDB" id="A0A7M7HNL7"/>
<name>A0A7M7HNL7_STRPU</name>
<dbReference type="SUPFAM" id="SSF49899">
    <property type="entry name" value="Concanavalin A-like lectins/glucanases"/>
    <property type="match status" value="1"/>
</dbReference>